<dbReference type="EMBL" id="JAVDQK010000028">
    <property type="protein sequence ID" value="MDR6221302.1"/>
    <property type="molecule type" value="Genomic_DNA"/>
</dbReference>
<dbReference type="Proteomes" id="UP001185331">
    <property type="component" value="Unassembled WGS sequence"/>
</dbReference>
<gene>
    <name evidence="1" type="ORF">J2Y00_004934</name>
</gene>
<dbReference type="RefSeq" id="WP_309859009.1">
    <property type="nucleotide sequence ID" value="NZ_JAVDQJ010000026.1"/>
</dbReference>
<reference evidence="1" key="1">
    <citation type="submission" date="2023-07" db="EMBL/GenBank/DDBJ databases">
        <title>Sorghum-associated microbial communities from plants grown in Nebraska, USA.</title>
        <authorList>
            <person name="Schachtman D."/>
        </authorList>
    </citation>
    <scope>NUCLEOTIDE SEQUENCE</scope>
    <source>
        <strain evidence="1">BE330</strain>
    </source>
</reference>
<name>A0AAE4BQ94_9DEIO</name>
<protein>
    <submittedName>
        <fullName evidence="1">Uncharacterized protein</fullName>
    </submittedName>
</protein>
<comment type="caution">
    <text evidence="1">The sequence shown here is derived from an EMBL/GenBank/DDBJ whole genome shotgun (WGS) entry which is preliminary data.</text>
</comment>
<accession>A0AAE4BQ94</accession>
<dbReference type="AlphaFoldDB" id="A0AAE4BQ94"/>
<proteinExistence type="predicted"/>
<organism evidence="1 2">
    <name type="scientific">Deinococcus soli</name>
    <name type="common">ex Cha et al. 2016</name>
    <dbReference type="NCBI Taxonomy" id="1309411"/>
    <lineage>
        <taxon>Bacteria</taxon>
        <taxon>Thermotogati</taxon>
        <taxon>Deinococcota</taxon>
        <taxon>Deinococci</taxon>
        <taxon>Deinococcales</taxon>
        <taxon>Deinococcaceae</taxon>
        <taxon>Deinococcus</taxon>
    </lineage>
</organism>
<evidence type="ECO:0000313" key="1">
    <source>
        <dbReference type="EMBL" id="MDR6221302.1"/>
    </source>
</evidence>
<sequence>MRRLDAAEQWARIDRILQPLEWHDMDQARLLLECGCEPGRATELSMTQADQLGAWLEVDPEYLLGREPDPVVHPNLYHNVPSELWRAIITAATSRTLREVLILKVEGMNLDRLRPGMGTDDPRSMLAVVLTLRRPLGSYVVETWQLWQPEPWVYLKSREHVLSALLLLQASDARGFTGCYPRGLEIPVEEMKALNEGQMHITAVLGHHRWLPKWDVQNFLQPSGLLASRRRSEIEQSLQHYGDWRAMLSDHR</sequence>
<evidence type="ECO:0000313" key="2">
    <source>
        <dbReference type="Proteomes" id="UP001185331"/>
    </source>
</evidence>